<feature type="compositionally biased region" description="Polar residues" evidence="2">
    <location>
        <begin position="677"/>
        <end position="687"/>
    </location>
</feature>
<evidence type="ECO:0000313" key="3">
    <source>
        <dbReference type="Proteomes" id="UP000695022"/>
    </source>
</evidence>
<feature type="compositionally biased region" description="Basic residues" evidence="2">
    <location>
        <begin position="754"/>
        <end position="766"/>
    </location>
</feature>
<keyword evidence="1" id="KW-0175">Coiled coil</keyword>
<evidence type="ECO:0000256" key="2">
    <source>
        <dbReference type="SAM" id="MobiDB-lite"/>
    </source>
</evidence>
<protein>
    <submittedName>
        <fullName evidence="4">Coiled-coil domain-containing protein 157-like</fullName>
    </submittedName>
</protein>
<feature type="region of interest" description="Disordered" evidence="2">
    <location>
        <begin position="566"/>
        <end position="615"/>
    </location>
</feature>
<dbReference type="RefSeq" id="XP_014670467.1">
    <property type="nucleotide sequence ID" value="XM_014814981.1"/>
</dbReference>
<dbReference type="PANTHER" id="PTHR43696">
    <property type="entry name" value="COILED-COIL DOMAIN-CONTAINING PROTEIN 157"/>
    <property type="match status" value="1"/>
</dbReference>
<dbReference type="PANTHER" id="PTHR43696:SF9">
    <property type="entry name" value="COILED-COIL DOMAIN-CONTAINING PROTEIN 157"/>
    <property type="match status" value="1"/>
</dbReference>
<keyword evidence="3" id="KW-1185">Reference proteome</keyword>
<dbReference type="GeneID" id="106811392"/>
<sequence length="828" mass="91521">MTVMLGNKYCIESLQDDLADVQATVHEVLSYTGPLPTASWKYPNQESCSLRLDELLPQLQYEPKDEMHSTMAHATLLELLIDRFLLLFQLEAAYIDSASICAVGETQSILGKSVGLAVKRHWEKLHPLCSGITLWKSETKRQSLTGCSPLQVLAAPSTRASSPGISKDWCSKSSQTEETLLVPCDACMSVQRNLRQVGRTLVRACSEHDLPSALARLTWGVDNREWMNASHVVRWCVEQDKDVTLLSSHFKSMQEVDDQLRSQLMEAQRECKKLKENLRAEEETRGIQLKQHQAKLSSREHLWAEEKSKLQTQLLAVEKDRNALQAGLLQHQQLEASLQQQVQIQSQENASMAQQLQAIQGEMEALQKERKSYLETEESFKALKSTVADLVKSNQNLKRVGDEMETRVELLSKQSADLRSKLESQNQENAVLTKVLTELKHQHVLAIDARADTDKALHECREALQEKQQTVQDLNVERANCRDLIEKLKDEVSLLKKEREELQEREKLLVEYPDLYRAADANLTGTGDIVQDMQRQVSANSIRIQVLEKQNCSLRNSLSKLLAASKSREISPENDAEARREGECESEEALPVTTNGHNGMRISSRTGDRSDKVDTLESSEGTCVLKTAARQRLDSARGDTVDSGIALPETAQSTSAWNGVPVEGNSNACVTAAVVTPPNSLRSSRGGTTPCPDYKRGSSATGKNPALISHTDGPPSAQTTNVAEPLPRKNSSSTLLSTSVTTSNDGSSTNAKSVGHRQQAKGRRLAAHNVRKEGGDGSPTTAKPASSDGVVKLSSLNSSCLNTYIKLKRTEMLKRFNSSQHPGSPAKH</sequence>
<feature type="coiled-coil region" evidence="1">
    <location>
        <begin position="250"/>
        <end position="284"/>
    </location>
</feature>
<feature type="compositionally biased region" description="Polar residues" evidence="2">
    <location>
        <begin position="592"/>
        <end position="605"/>
    </location>
</feature>
<feature type="compositionally biased region" description="Basic and acidic residues" evidence="2">
    <location>
        <begin position="566"/>
        <end position="583"/>
    </location>
</feature>
<dbReference type="InterPro" id="IPR029681">
    <property type="entry name" value="CCDC157"/>
</dbReference>
<feature type="region of interest" description="Disordered" evidence="2">
    <location>
        <begin position="677"/>
        <end position="789"/>
    </location>
</feature>
<accession>A0ABM1EE46</accession>
<dbReference type="Proteomes" id="UP000695022">
    <property type="component" value="Unplaced"/>
</dbReference>
<name>A0ABM1EE46_PRICU</name>
<proteinExistence type="predicted"/>
<feature type="compositionally biased region" description="Low complexity" evidence="2">
    <location>
        <begin position="731"/>
        <end position="743"/>
    </location>
</feature>
<evidence type="ECO:0000256" key="1">
    <source>
        <dbReference type="SAM" id="Coils"/>
    </source>
</evidence>
<feature type="compositionally biased region" description="Basic and acidic residues" evidence="2">
    <location>
        <begin position="606"/>
        <end position="615"/>
    </location>
</feature>
<reference evidence="4" key="1">
    <citation type="submission" date="2025-08" db="UniProtKB">
        <authorList>
            <consortium name="RefSeq"/>
        </authorList>
    </citation>
    <scope>IDENTIFICATION</scope>
</reference>
<feature type="coiled-coil region" evidence="1">
    <location>
        <begin position="349"/>
        <end position="505"/>
    </location>
</feature>
<evidence type="ECO:0000313" key="4">
    <source>
        <dbReference type="RefSeq" id="XP_014670467.1"/>
    </source>
</evidence>
<gene>
    <name evidence="4" type="primary">LOC106811392</name>
</gene>
<organism evidence="3 4">
    <name type="scientific">Priapulus caudatus</name>
    <name type="common">Priapulid worm</name>
    <dbReference type="NCBI Taxonomy" id="37621"/>
    <lineage>
        <taxon>Eukaryota</taxon>
        <taxon>Metazoa</taxon>
        <taxon>Ecdysozoa</taxon>
        <taxon>Scalidophora</taxon>
        <taxon>Priapulida</taxon>
        <taxon>Priapulimorpha</taxon>
        <taxon>Priapulimorphida</taxon>
        <taxon>Priapulidae</taxon>
        <taxon>Priapulus</taxon>
    </lineage>
</organism>